<evidence type="ECO:0000313" key="2">
    <source>
        <dbReference type="EMBL" id="GIX81937.1"/>
    </source>
</evidence>
<feature type="compositionally biased region" description="Basic and acidic residues" evidence="1">
    <location>
        <begin position="72"/>
        <end position="95"/>
    </location>
</feature>
<name>A0AAV4NAV2_CAEEX</name>
<reference evidence="2 3" key="1">
    <citation type="submission" date="2021-06" db="EMBL/GenBank/DDBJ databases">
        <title>Caerostris extrusa draft genome.</title>
        <authorList>
            <person name="Kono N."/>
            <person name="Arakawa K."/>
        </authorList>
    </citation>
    <scope>NUCLEOTIDE SEQUENCE [LARGE SCALE GENOMIC DNA]</scope>
</reference>
<sequence length="143" mass="15486">MREHRSHMETDHTLTSDCDTSTCLVYPLECLYPTLETTGLGGEGWVAGCPLAAKKRKLLDNSGSEHSVAKTRRSEQKRSAPSEPAKVHQEAEKRSAAASSHGPQSGPKVTARKGSPPASSAWSTAVASPLQKPRRRKEPQEDI</sequence>
<feature type="region of interest" description="Disordered" evidence="1">
    <location>
        <begin position="57"/>
        <end position="143"/>
    </location>
</feature>
<evidence type="ECO:0000313" key="3">
    <source>
        <dbReference type="Proteomes" id="UP001054945"/>
    </source>
</evidence>
<dbReference type="AlphaFoldDB" id="A0AAV4NAV2"/>
<dbReference type="Proteomes" id="UP001054945">
    <property type="component" value="Unassembled WGS sequence"/>
</dbReference>
<proteinExistence type="predicted"/>
<accession>A0AAV4NAV2</accession>
<feature type="compositionally biased region" description="Polar residues" evidence="1">
    <location>
        <begin position="117"/>
        <end position="126"/>
    </location>
</feature>
<gene>
    <name evidence="2" type="ORF">CEXT_50281</name>
</gene>
<comment type="caution">
    <text evidence="2">The sequence shown here is derived from an EMBL/GenBank/DDBJ whole genome shotgun (WGS) entry which is preliminary data.</text>
</comment>
<protein>
    <submittedName>
        <fullName evidence="2">Uncharacterized protein</fullName>
    </submittedName>
</protein>
<keyword evidence="3" id="KW-1185">Reference proteome</keyword>
<evidence type="ECO:0000256" key="1">
    <source>
        <dbReference type="SAM" id="MobiDB-lite"/>
    </source>
</evidence>
<organism evidence="2 3">
    <name type="scientific">Caerostris extrusa</name>
    <name type="common">Bark spider</name>
    <name type="synonym">Caerostris bankana</name>
    <dbReference type="NCBI Taxonomy" id="172846"/>
    <lineage>
        <taxon>Eukaryota</taxon>
        <taxon>Metazoa</taxon>
        <taxon>Ecdysozoa</taxon>
        <taxon>Arthropoda</taxon>
        <taxon>Chelicerata</taxon>
        <taxon>Arachnida</taxon>
        <taxon>Araneae</taxon>
        <taxon>Araneomorphae</taxon>
        <taxon>Entelegynae</taxon>
        <taxon>Araneoidea</taxon>
        <taxon>Araneidae</taxon>
        <taxon>Caerostris</taxon>
    </lineage>
</organism>
<dbReference type="EMBL" id="BPLR01020728">
    <property type="protein sequence ID" value="GIX81937.1"/>
    <property type="molecule type" value="Genomic_DNA"/>
</dbReference>